<keyword evidence="1" id="KW-1015">Disulfide bond</keyword>
<evidence type="ECO:0000259" key="2">
    <source>
        <dbReference type="PROSITE" id="PS50026"/>
    </source>
</evidence>
<dbReference type="AlphaFoldDB" id="A0AAW0RSW1"/>
<name>A0AAW0RSW1_9HYPO</name>
<dbReference type="InterPro" id="IPR000742">
    <property type="entry name" value="EGF"/>
</dbReference>
<proteinExistence type="predicted"/>
<reference evidence="3 4" key="1">
    <citation type="submission" date="2020-02" db="EMBL/GenBank/DDBJ databases">
        <title>Comparative genomics of the hypocrealean fungal genus Beauvera.</title>
        <authorList>
            <person name="Showalter D.N."/>
            <person name="Bushley K.E."/>
            <person name="Rehner S.A."/>
        </authorList>
    </citation>
    <scope>NUCLEOTIDE SEQUENCE [LARGE SCALE GENOMIC DNA]</scope>
    <source>
        <strain evidence="3 4">ARSEF4384</strain>
    </source>
</reference>
<gene>
    <name evidence="3" type="ORF">G3M48_004826</name>
</gene>
<comment type="caution">
    <text evidence="3">The sequence shown here is derived from an EMBL/GenBank/DDBJ whole genome shotgun (WGS) entry which is preliminary data.</text>
</comment>
<accession>A0AAW0RSW1</accession>
<feature type="domain" description="EGF-like" evidence="2">
    <location>
        <begin position="55"/>
        <end position="90"/>
    </location>
</feature>
<comment type="caution">
    <text evidence="1">Lacks conserved residue(s) required for the propagation of feature annotation.</text>
</comment>
<feature type="disulfide bond" evidence="1">
    <location>
        <begin position="80"/>
        <end position="89"/>
    </location>
</feature>
<organism evidence="3 4">
    <name type="scientific">Beauveria asiatica</name>
    <dbReference type="NCBI Taxonomy" id="1069075"/>
    <lineage>
        <taxon>Eukaryota</taxon>
        <taxon>Fungi</taxon>
        <taxon>Dikarya</taxon>
        <taxon>Ascomycota</taxon>
        <taxon>Pezizomycotina</taxon>
        <taxon>Sordariomycetes</taxon>
        <taxon>Hypocreomycetidae</taxon>
        <taxon>Hypocreales</taxon>
        <taxon>Cordycipitaceae</taxon>
        <taxon>Beauveria</taxon>
    </lineage>
</organism>
<evidence type="ECO:0000313" key="3">
    <source>
        <dbReference type="EMBL" id="KAK8145158.1"/>
    </source>
</evidence>
<keyword evidence="1" id="KW-0245">EGF-like domain</keyword>
<evidence type="ECO:0000313" key="4">
    <source>
        <dbReference type="Proteomes" id="UP001397290"/>
    </source>
</evidence>
<dbReference type="PROSITE" id="PS50026">
    <property type="entry name" value="EGF_3"/>
    <property type="match status" value="1"/>
</dbReference>
<dbReference type="InterPro" id="IPR023296">
    <property type="entry name" value="Glyco_hydro_beta-prop_sf"/>
</dbReference>
<dbReference type="Proteomes" id="UP001397290">
    <property type="component" value="Unassembled WGS sequence"/>
</dbReference>
<dbReference type="Gene3D" id="2.115.10.20">
    <property type="entry name" value="Glycosyl hydrolase domain, family 43"/>
    <property type="match status" value="1"/>
</dbReference>
<evidence type="ECO:0000256" key="1">
    <source>
        <dbReference type="PROSITE-ProRule" id="PRU00076"/>
    </source>
</evidence>
<dbReference type="PROSITE" id="PS01186">
    <property type="entry name" value="EGF_2"/>
    <property type="match status" value="1"/>
</dbReference>
<protein>
    <recommendedName>
        <fullName evidence="2">EGF-like domain-containing protein</fullName>
    </recommendedName>
</protein>
<keyword evidence="4" id="KW-1185">Reference proteome</keyword>
<dbReference type="SUPFAM" id="SSF75005">
    <property type="entry name" value="Arabinanase/levansucrase/invertase"/>
    <property type="match status" value="1"/>
</dbReference>
<sequence length="438" mass="47420">MLTTIATALTNPINPWTVAHAPLGHMMKALLTTARHALLPRILALTSLASAVASTPYRCATDEDCSLNGLCSPVSRSCACDAGWTGPDCGALDLRAARRRSGYNRTGEGTSSWGARIVRDPSDGGLHHLFAAEFAHGCGLDYWAPYSRIVRAESREGPAGPYVFADEVAGTFAHNPTVVRSPAADEHAYLLYYIGCATEVDASRCTGKKFSCGPGNANNGESGISVMVSSDLRTWTDKGQVFPGSNSSTDWDATVTNPSAFPLYNAKDDDDQTPAILLAYRGCPYDCLGREQINLAVAATGYRGPYRRVQPDPVFPAANEDPFVWRDKRGHWHMLTHSLEAEGGFGSGPKVGRHAYARDYAGPWTLATQQRRSLAFDTTVRWEDGGETRFYRRERPQLMFSEDGEMTPLLLTTGVQPRGSAMSYTVIVPVGDAGVEAQ</sequence>
<dbReference type="EMBL" id="JAAHCF010000315">
    <property type="protein sequence ID" value="KAK8145158.1"/>
    <property type="molecule type" value="Genomic_DNA"/>
</dbReference>
<dbReference type="CDD" id="cd08994">
    <property type="entry name" value="GH43_62_32_68_117_130-like"/>
    <property type="match status" value="1"/>
</dbReference>
<dbReference type="PROSITE" id="PS00022">
    <property type="entry name" value="EGF_1"/>
    <property type="match status" value="1"/>
</dbReference>